<protein>
    <submittedName>
        <fullName evidence="2">Uncharacterized protein</fullName>
    </submittedName>
</protein>
<feature type="non-terminal residue" evidence="2">
    <location>
        <position position="302"/>
    </location>
</feature>
<name>A0A7X2STN9_ENTAG</name>
<sequence length="302" mass="33848">MNKPAWLISLMPPLMSVVIIRTYLGAFDNASLFTENLSVSGLFNFVFIFMMLTLAAFAVIFFLPSVIFSLFVPRCVSSLPNYTDIKRRIALSALFSVPVAVFCFFGWSVISDRYPEHETLTGWACLLGAIMSVFLINYLFLRKAVRIAQQYQSARIRIRTALKLYAGSSALLLLVIILFFTFGLPTVVGWLDHKVAGESIIMMLKVSLLISGLGMLLLFPGAVYVVTDPAVTNNAWLTRFGIITVILWSLLTSVYVPSFFPVLADKTMALAGVSDWETRRFQIDNATIPASHFSNDEWHRAW</sequence>
<keyword evidence="1" id="KW-0812">Transmembrane</keyword>
<evidence type="ECO:0000256" key="1">
    <source>
        <dbReference type="SAM" id="Phobius"/>
    </source>
</evidence>
<evidence type="ECO:0000313" key="2">
    <source>
        <dbReference type="EMBL" id="MSE13667.1"/>
    </source>
</evidence>
<feature type="transmembrane region" description="Helical" evidence="1">
    <location>
        <begin position="120"/>
        <end position="141"/>
    </location>
</feature>
<accession>A0A7X2STN9</accession>
<keyword evidence="1" id="KW-0472">Membrane</keyword>
<feature type="transmembrane region" description="Helical" evidence="1">
    <location>
        <begin position="236"/>
        <end position="256"/>
    </location>
</feature>
<comment type="caution">
    <text evidence="2">The sequence shown here is derived from an EMBL/GenBank/DDBJ whole genome shotgun (WGS) entry which is preliminary data.</text>
</comment>
<reference evidence="2 3" key="1">
    <citation type="submission" date="2019-11" db="EMBL/GenBank/DDBJ databases">
        <title>Draft Genome Sequence of Plant Growth-Promoting Rhizosphere-Associated Bacteria.</title>
        <authorList>
            <person name="Vasilyev I.Y."/>
            <person name="Radchenko V."/>
            <person name="Ilnitskaya E.V."/>
        </authorList>
    </citation>
    <scope>NUCLEOTIDE SEQUENCE [LARGE SCALE GENOMIC DNA]</scope>
    <source>
        <strain evidence="2 3">VRA_MhP_f</strain>
    </source>
</reference>
<evidence type="ECO:0000313" key="3">
    <source>
        <dbReference type="Proteomes" id="UP000461948"/>
    </source>
</evidence>
<dbReference type="Proteomes" id="UP000461948">
    <property type="component" value="Unassembled WGS sequence"/>
</dbReference>
<organism evidence="2 3">
    <name type="scientific">Enterobacter agglomerans</name>
    <name type="common">Erwinia herbicola</name>
    <name type="synonym">Pantoea agglomerans</name>
    <dbReference type="NCBI Taxonomy" id="549"/>
    <lineage>
        <taxon>Bacteria</taxon>
        <taxon>Pseudomonadati</taxon>
        <taxon>Pseudomonadota</taxon>
        <taxon>Gammaproteobacteria</taxon>
        <taxon>Enterobacterales</taxon>
        <taxon>Erwiniaceae</taxon>
        <taxon>Pantoea</taxon>
        <taxon>Pantoea agglomerans group</taxon>
    </lineage>
</organism>
<dbReference type="AlphaFoldDB" id="A0A7X2STN9"/>
<keyword evidence="1" id="KW-1133">Transmembrane helix</keyword>
<feature type="transmembrane region" description="Helical" evidence="1">
    <location>
        <begin position="89"/>
        <end position="108"/>
    </location>
</feature>
<feature type="transmembrane region" description="Helical" evidence="1">
    <location>
        <begin position="44"/>
        <end position="68"/>
    </location>
</feature>
<feature type="transmembrane region" description="Helical" evidence="1">
    <location>
        <begin position="162"/>
        <end position="188"/>
    </location>
</feature>
<gene>
    <name evidence="2" type="ORF">GKC49_00370</name>
</gene>
<proteinExistence type="predicted"/>
<feature type="transmembrane region" description="Helical" evidence="1">
    <location>
        <begin position="5"/>
        <end position="24"/>
    </location>
</feature>
<feature type="transmembrane region" description="Helical" evidence="1">
    <location>
        <begin position="200"/>
        <end position="224"/>
    </location>
</feature>
<dbReference type="EMBL" id="WKLC01000004">
    <property type="protein sequence ID" value="MSE13667.1"/>
    <property type="molecule type" value="Genomic_DNA"/>
</dbReference>